<feature type="compositionally biased region" description="Basic and acidic residues" evidence="1">
    <location>
        <begin position="65"/>
        <end position="75"/>
    </location>
</feature>
<accession>A0ABM8E6Y1</accession>
<dbReference type="EMBL" id="AP027142">
    <property type="protein sequence ID" value="BDV33720.1"/>
    <property type="molecule type" value="Genomic_DNA"/>
</dbReference>
<dbReference type="Proteomes" id="UP001317629">
    <property type="component" value="Chromosome"/>
</dbReference>
<proteinExistence type="predicted"/>
<name>A0ABM8E6Y1_9HYPH</name>
<organism evidence="2 3">
    <name type="scientific">Methylocystis iwaonis</name>
    <dbReference type="NCBI Taxonomy" id="2885079"/>
    <lineage>
        <taxon>Bacteria</taxon>
        <taxon>Pseudomonadati</taxon>
        <taxon>Pseudomonadota</taxon>
        <taxon>Alphaproteobacteria</taxon>
        <taxon>Hyphomicrobiales</taxon>
        <taxon>Methylocystaceae</taxon>
        <taxon>Methylocystis</taxon>
    </lineage>
</organism>
<feature type="region of interest" description="Disordered" evidence="1">
    <location>
        <begin position="58"/>
        <end position="82"/>
    </location>
</feature>
<protein>
    <recommendedName>
        <fullName evidence="4">Transposase</fullName>
    </recommendedName>
</protein>
<evidence type="ECO:0000313" key="3">
    <source>
        <dbReference type="Proteomes" id="UP001317629"/>
    </source>
</evidence>
<gene>
    <name evidence="2" type="ORF">SS37A_12490</name>
</gene>
<reference evidence="2 3" key="1">
    <citation type="journal article" date="2023" name="Int. J. Syst. Evol. Microbiol.">
        <title>Methylocystis iwaonis sp. nov., a type II methane-oxidizing bacterium from surface soil of a rice paddy field in Japan, and emended description of the genus Methylocystis (ex Whittenbury et al. 1970) Bowman et al. 1993.</title>
        <authorList>
            <person name="Kaise H."/>
            <person name="Sawadogo J.B."/>
            <person name="Alam M.S."/>
            <person name="Ueno C."/>
            <person name="Dianou D."/>
            <person name="Shinjo R."/>
            <person name="Asakawa S."/>
        </authorList>
    </citation>
    <scope>NUCLEOTIDE SEQUENCE [LARGE SCALE GENOMIC DNA]</scope>
    <source>
        <strain evidence="2 3">SS37A-Re</strain>
    </source>
</reference>
<keyword evidence="3" id="KW-1185">Reference proteome</keyword>
<evidence type="ECO:0000256" key="1">
    <source>
        <dbReference type="SAM" id="MobiDB-lite"/>
    </source>
</evidence>
<sequence>MEGWGQVGRGGIPALGRDFHLFTRFRDWAKADAWKRLFDAVSDGPAIEYAMSDATLVTTPPIRNGDPKNGPEFHGKICGRNS</sequence>
<evidence type="ECO:0008006" key="4">
    <source>
        <dbReference type="Google" id="ProtNLM"/>
    </source>
</evidence>
<evidence type="ECO:0000313" key="2">
    <source>
        <dbReference type="EMBL" id="BDV33720.1"/>
    </source>
</evidence>